<feature type="compositionally biased region" description="Low complexity" evidence="4">
    <location>
        <begin position="88"/>
        <end position="97"/>
    </location>
</feature>
<dbReference type="SMART" id="SM00248">
    <property type="entry name" value="ANK"/>
    <property type="match status" value="4"/>
</dbReference>
<proteinExistence type="predicted"/>
<dbReference type="PRINTS" id="PR01415">
    <property type="entry name" value="ANKYRIN"/>
</dbReference>
<dbReference type="Gene3D" id="1.25.40.20">
    <property type="entry name" value="Ankyrin repeat-containing domain"/>
    <property type="match status" value="1"/>
</dbReference>
<reference evidence="5 6" key="1">
    <citation type="submission" date="2018-10" db="EMBL/GenBank/DDBJ databases">
        <title>Genome assembly for a Yunnan-Guizhou Plateau 3E fish, Anabarilius grahami (Regan), and its evolutionary and genetic applications.</title>
        <authorList>
            <person name="Jiang W."/>
        </authorList>
    </citation>
    <scope>NUCLEOTIDE SEQUENCE [LARGE SCALE GENOMIC DNA]</scope>
    <source>
        <strain evidence="5">AG-KIZ</strain>
        <tissue evidence="5">Muscle</tissue>
    </source>
</reference>
<dbReference type="AlphaFoldDB" id="A0A3N0YMW1"/>
<dbReference type="PROSITE" id="PS50088">
    <property type="entry name" value="ANK_REPEAT"/>
    <property type="match status" value="3"/>
</dbReference>
<keyword evidence="6" id="KW-1185">Reference proteome</keyword>
<dbReference type="GO" id="GO:0005929">
    <property type="term" value="C:cilium"/>
    <property type="evidence" value="ECO:0007669"/>
    <property type="project" value="TreeGrafter"/>
</dbReference>
<dbReference type="PROSITE" id="PS50297">
    <property type="entry name" value="ANK_REP_REGION"/>
    <property type="match status" value="3"/>
</dbReference>
<dbReference type="InterPro" id="IPR036770">
    <property type="entry name" value="Ankyrin_rpt-contain_sf"/>
</dbReference>
<keyword evidence="2 3" id="KW-0040">ANK repeat</keyword>
<dbReference type="GO" id="GO:0030315">
    <property type="term" value="C:T-tubule"/>
    <property type="evidence" value="ECO:0007669"/>
    <property type="project" value="TreeGrafter"/>
</dbReference>
<dbReference type="Pfam" id="PF12796">
    <property type="entry name" value="Ank_2"/>
    <property type="match status" value="2"/>
</dbReference>
<feature type="compositionally biased region" description="Low complexity" evidence="4">
    <location>
        <begin position="65"/>
        <end position="81"/>
    </location>
</feature>
<dbReference type="GO" id="GO:1904108">
    <property type="term" value="P:protein localization to ciliary inversin compartment"/>
    <property type="evidence" value="ECO:0007669"/>
    <property type="project" value="TreeGrafter"/>
</dbReference>
<dbReference type="PANTHER" id="PTHR24178:SF9">
    <property type="entry name" value="ANK_REP_REGION DOMAIN-CONTAINING PROTEIN"/>
    <property type="match status" value="1"/>
</dbReference>
<evidence type="ECO:0000256" key="4">
    <source>
        <dbReference type="SAM" id="MobiDB-lite"/>
    </source>
</evidence>
<comment type="caution">
    <text evidence="5">The sequence shown here is derived from an EMBL/GenBank/DDBJ whole genome shotgun (WGS) entry which is preliminary data.</text>
</comment>
<accession>A0A3N0YMW1</accession>
<dbReference type="GO" id="GO:0055117">
    <property type="term" value="P:regulation of cardiac muscle contraction"/>
    <property type="evidence" value="ECO:0007669"/>
    <property type="project" value="TreeGrafter"/>
</dbReference>
<feature type="repeat" description="ANK" evidence="3">
    <location>
        <begin position="142"/>
        <end position="174"/>
    </location>
</feature>
<organism evidence="5 6">
    <name type="scientific">Anabarilius grahami</name>
    <name type="common">Kanglang fish</name>
    <name type="synonym">Barilius grahami</name>
    <dbReference type="NCBI Taxonomy" id="495550"/>
    <lineage>
        <taxon>Eukaryota</taxon>
        <taxon>Metazoa</taxon>
        <taxon>Chordata</taxon>
        <taxon>Craniata</taxon>
        <taxon>Vertebrata</taxon>
        <taxon>Euteleostomi</taxon>
        <taxon>Actinopterygii</taxon>
        <taxon>Neopterygii</taxon>
        <taxon>Teleostei</taxon>
        <taxon>Ostariophysi</taxon>
        <taxon>Cypriniformes</taxon>
        <taxon>Xenocyprididae</taxon>
        <taxon>Xenocypridinae</taxon>
        <taxon>Xenocypridinae incertae sedis</taxon>
        <taxon>Anabarilius</taxon>
    </lineage>
</organism>
<sequence>MATSRRTSQQQQQQQQNLSSPPRPDSCPLTPLESPTDTGCSAVGGEAESIREPEITVDIPAPLLSTSSSSSSSSSSTSSSTTGGGSSAGSTPDSGSASPGGSGCGTSGAFRELFEACRNGDVSRVKRLVDSVNVNAKDMAGRKSTPLHFAAGFGRKDVVEHLLQTGANVHARDDGGLIPLHNACSFGHAEVVSLLLCQGADSNSRDNWNYTPLHEAAIKGKIDVCIVLLQHGADPNIRNTDGKSALDLADPSAKAVLTVSIPSFDSQSADWKKKPLNTNEEASIGSVGITERVEHG</sequence>
<dbReference type="SUPFAM" id="SSF48403">
    <property type="entry name" value="Ankyrin repeat"/>
    <property type="match status" value="1"/>
</dbReference>
<dbReference type="FunFam" id="1.25.40.20:FF:000021">
    <property type="entry name" value="Poly [ADP-ribose] polymerase"/>
    <property type="match status" value="1"/>
</dbReference>
<feature type="region of interest" description="Disordered" evidence="4">
    <location>
        <begin position="1"/>
        <end position="104"/>
    </location>
</feature>
<dbReference type="EMBL" id="RJVU01035392">
    <property type="protein sequence ID" value="ROL47529.1"/>
    <property type="molecule type" value="Genomic_DNA"/>
</dbReference>
<dbReference type="InterPro" id="IPR002110">
    <property type="entry name" value="Ankyrin_rpt"/>
</dbReference>
<keyword evidence="1" id="KW-0677">Repeat</keyword>
<dbReference type="GO" id="GO:0036371">
    <property type="term" value="P:protein localization to T-tubule"/>
    <property type="evidence" value="ECO:0007669"/>
    <property type="project" value="TreeGrafter"/>
</dbReference>
<evidence type="ECO:0000256" key="1">
    <source>
        <dbReference type="ARBA" id="ARBA00022737"/>
    </source>
</evidence>
<dbReference type="OrthoDB" id="194358at2759"/>
<evidence type="ECO:0000256" key="3">
    <source>
        <dbReference type="PROSITE-ProRule" id="PRU00023"/>
    </source>
</evidence>
<dbReference type="PANTHER" id="PTHR24178">
    <property type="entry name" value="MOLTING PROTEIN MLT-4"/>
    <property type="match status" value="1"/>
</dbReference>
<gene>
    <name evidence="5" type="ORF">DPX16_13244</name>
</gene>
<dbReference type="Proteomes" id="UP000281406">
    <property type="component" value="Unassembled WGS sequence"/>
</dbReference>
<name>A0A3N0YMW1_ANAGA</name>
<protein>
    <submittedName>
        <fullName evidence="5">Tankyrase-1</fullName>
    </submittedName>
</protein>
<feature type="repeat" description="ANK" evidence="3">
    <location>
        <begin position="208"/>
        <end position="240"/>
    </location>
</feature>
<feature type="repeat" description="ANK" evidence="3">
    <location>
        <begin position="175"/>
        <end position="207"/>
    </location>
</feature>
<evidence type="ECO:0000313" key="5">
    <source>
        <dbReference type="EMBL" id="ROL47529.1"/>
    </source>
</evidence>
<evidence type="ECO:0000313" key="6">
    <source>
        <dbReference type="Proteomes" id="UP000281406"/>
    </source>
</evidence>
<evidence type="ECO:0000256" key="2">
    <source>
        <dbReference type="ARBA" id="ARBA00023043"/>
    </source>
</evidence>